<comment type="caution">
    <text evidence="1">The sequence shown here is derived from an EMBL/GenBank/DDBJ whole genome shotgun (WGS) entry which is preliminary data.</text>
</comment>
<name>A0ACC0VPR9_9STRA</name>
<evidence type="ECO:0000313" key="2">
    <source>
        <dbReference type="Proteomes" id="UP001163321"/>
    </source>
</evidence>
<dbReference type="EMBL" id="CM047587">
    <property type="protein sequence ID" value="KAI9908459.1"/>
    <property type="molecule type" value="Genomic_DNA"/>
</dbReference>
<proteinExistence type="predicted"/>
<protein>
    <submittedName>
        <fullName evidence="1">Uncharacterized protein</fullName>
    </submittedName>
</protein>
<accession>A0ACC0VPR9</accession>
<evidence type="ECO:0000313" key="1">
    <source>
        <dbReference type="EMBL" id="KAI9908459.1"/>
    </source>
</evidence>
<gene>
    <name evidence="1" type="ORF">PsorP6_004477</name>
</gene>
<organism evidence="1 2">
    <name type="scientific">Peronosclerospora sorghi</name>
    <dbReference type="NCBI Taxonomy" id="230839"/>
    <lineage>
        <taxon>Eukaryota</taxon>
        <taxon>Sar</taxon>
        <taxon>Stramenopiles</taxon>
        <taxon>Oomycota</taxon>
        <taxon>Peronosporomycetes</taxon>
        <taxon>Peronosporales</taxon>
        <taxon>Peronosporaceae</taxon>
        <taxon>Peronosclerospora</taxon>
    </lineage>
</organism>
<reference evidence="1 2" key="1">
    <citation type="journal article" date="2022" name="bioRxiv">
        <title>The genome of the oomycete Peronosclerospora sorghi, a cosmopolitan pathogen of maize and sorghum, is inflated with dispersed pseudogenes.</title>
        <authorList>
            <person name="Fletcher K."/>
            <person name="Martin F."/>
            <person name="Isakeit T."/>
            <person name="Cavanaugh K."/>
            <person name="Magill C."/>
            <person name="Michelmore R."/>
        </authorList>
    </citation>
    <scope>NUCLEOTIDE SEQUENCE [LARGE SCALE GENOMIC DNA]</scope>
    <source>
        <strain evidence="1">P6</strain>
    </source>
</reference>
<dbReference type="Proteomes" id="UP001163321">
    <property type="component" value="Chromosome 8"/>
</dbReference>
<sequence length="104" mass="12140">MKPLWLQTPQLPKCAFHFFRRYRPHRKRPKRLSSTIVKSPSMSSNIVVPLSPERAGVSADLADKKFVRQMKEEMFTIDDGDEGNEGHFVQDTTWSEERISFDDQ</sequence>
<keyword evidence="2" id="KW-1185">Reference proteome</keyword>